<evidence type="ECO:0000256" key="1">
    <source>
        <dbReference type="ARBA" id="ARBA00022679"/>
    </source>
</evidence>
<keyword evidence="2" id="KW-0418">Kinase</keyword>
<organism evidence="4 5">
    <name type="scientific">Halobacillus kuroshimensis</name>
    <dbReference type="NCBI Taxonomy" id="302481"/>
    <lineage>
        <taxon>Bacteria</taxon>
        <taxon>Bacillati</taxon>
        <taxon>Bacillota</taxon>
        <taxon>Bacilli</taxon>
        <taxon>Bacillales</taxon>
        <taxon>Bacillaceae</taxon>
        <taxon>Halobacillus</taxon>
    </lineage>
</organism>
<keyword evidence="5" id="KW-1185">Reference proteome</keyword>
<dbReference type="InterPro" id="IPR027417">
    <property type="entry name" value="P-loop_NTPase"/>
</dbReference>
<feature type="domain" description="Polyphosphate kinase-2-related" evidence="3">
    <location>
        <begin position="11"/>
        <end position="234"/>
    </location>
</feature>
<evidence type="ECO:0000313" key="4">
    <source>
        <dbReference type="EMBL" id="MBN8235796.1"/>
    </source>
</evidence>
<protein>
    <submittedName>
        <fullName evidence="4">UDP-galactose-lipid carrier transferase</fullName>
    </submittedName>
</protein>
<dbReference type="InterPro" id="IPR016898">
    <property type="entry name" value="Polyphosphate_phosphotransfera"/>
</dbReference>
<dbReference type="PANTHER" id="PTHR34383:SF3">
    <property type="entry name" value="POLYPHOSPHATE:AMP PHOSPHOTRANSFERASE"/>
    <property type="match status" value="1"/>
</dbReference>
<dbReference type="PANTHER" id="PTHR34383">
    <property type="entry name" value="POLYPHOSPHATE:AMP PHOSPHOTRANSFERASE-RELATED"/>
    <property type="match status" value="1"/>
</dbReference>
<evidence type="ECO:0000259" key="3">
    <source>
        <dbReference type="Pfam" id="PF03976"/>
    </source>
</evidence>
<dbReference type="InterPro" id="IPR022488">
    <property type="entry name" value="PPK2-related"/>
</dbReference>
<evidence type="ECO:0000256" key="2">
    <source>
        <dbReference type="ARBA" id="ARBA00022777"/>
    </source>
</evidence>
<dbReference type="Gene3D" id="3.40.50.300">
    <property type="entry name" value="P-loop containing nucleotide triphosphate hydrolases"/>
    <property type="match status" value="1"/>
</dbReference>
<reference evidence="4 5" key="1">
    <citation type="submission" date="2020-12" db="EMBL/GenBank/DDBJ databases">
        <title>Oil enriched cultivation method for isolating marine PHA-producing bacteria.</title>
        <authorList>
            <person name="Zheng W."/>
            <person name="Yu S."/>
            <person name="Huang Y."/>
        </authorList>
    </citation>
    <scope>NUCLEOTIDE SEQUENCE [LARGE SCALE GENOMIC DNA]</scope>
    <source>
        <strain evidence="4 5">SY-2-6</strain>
    </source>
</reference>
<sequence length="244" mass="29199">MLESVDLSLSIDKQQYKKELKETQLQLLQLQRPIYDQQLGVIIVFEGWDASGKGGVIKRITSGLDPRGFEVHAIGAPSTNEKRHHYLKRFWNKLPPYGKIAIFDRSWYGRVLVERVENFASGQEWNRAYGEITQFEQLLSQDRYVLIKIWMHISKEEQLRRFQERQSDPLKKWKITDEDWRNRSKWNMYEEAVEDMFHYTSPPECKWHIVEGENKHFARVKTNRIIIQAIEKRLQHVPSHQIHK</sequence>
<name>A0ABS3DWU6_9BACI</name>
<dbReference type="EMBL" id="JAEKJY010000003">
    <property type="protein sequence ID" value="MBN8235796.1"/>
    <property type="molecule type" value="Genomic_DNA"/>
</dbReference>
<dbReference type="Pfam" id="PF03976">
    <property type="entry name" value="PPK2"/>
    <property type="match status" value="1"/>
</dbReference>
<keyword evidence="1 4" id="KW-0808">Transferase</keyword>
<dbReference type="RefSeq" id="WP_206933951.1">
    <property type="nucleotide sequence ID" value="NZ_JAEKJY010000003.1"/>
</dbReference>
<proteinExistence type="predicted"/>
<gene>
    <name evidence="4" type="ORF">JF544_11085</name>
</gene>
<dbReference type="SUPFAM" id="SSF52540">
    <property type="entry name" value="P-loop containing nucleoside triphosphate hydrolases"/>
    <property type="match status" value="1"/>
</dbReference>
<comment type="caution">
    <text evidence="4">The sequence shown here is derived from an EMBL/GenBank/DDBJ whole genome shotgun (WGS) entry which is preliminary data.</text>
</comment>
<evidence type="ECO:0000313" key="5">
    <source>
        <dbReference type="Proteomes" id="UP000663970"/>
    </source>
</evidence>
<accession>A0ABS3DWU6</accession>
<dbReference type="GO" id="GO:0016740">
    <property type="term" value="F:transferase activity"/>
    <property type="evidence" value="ECO:0007669"/>
    <property type="project" value="UniProtKB-KW"/>
</dbReference>
<dbReference type="Proteomes" id="UP000663970">
    <property type="component" value="Unassembled WGS sequence"/>
</dbReference>
<dbReference type="PIRSF" id="PIRSF028756">
    <property type="entry name" value="PPK2_prd"/>
    <property type="match status" value="1"/>
</dbReference>